<dbReference type="PANTHER" id="PTHR23132">
    <property type="entry name" value="D-ALANINE--D-ALANINE LIGASE"/>
    <property type="match status" value="1"/>
</dbReference>
<dbReference type="UniPathway" id="UPA00219"/>
<dbReference type="PROSITE" id="PS00843">
    <property type="entry name" value="DALA_DALA_LIGASE_1"/>
    <property type="match status" value="1"/>
</dbReference>
<evidence type="ECO:0000256" key="15">
    <source>
        <dbReference type="ARBA" id="ARBA00023316"/>
    </source>
</evidence>
<dbReference type="PROSITE" id="PS00844">
    <property type="entry name" value="DALA_DALA_LIGASE_2"/>
    <property type="match status" value="1"/>
</dbReference>
<dbReference type="Proteomes" id="UP000030949">
    <property type="component" value="Unassembled WGS sequence"/>
</dbReference>
<dbReference type="OrthoDB" id="9813261at2"/>
<dbReference type="InterPro" id="IPR011127">
    <property type="entry name" value="Dala_Dala_lig_N"/>
</dbReference>
<keyword evidence="7 18" id="KW-0436">Ligase</keyword>
<dbReference type="GO" id="GO:0008716">
    <property type="term" value="F:D-alanine-D-alanine ligase activity"/>
    <property type="evidence" value="ECO:0007669"/>
    <property type="project" value="UniProtKB-UniRule"/>
</dbReference>
<evidence type="ECO:0000256" key="6">
    <source>
        <dbReference type="ARBA" id="ARBA00022490"/>
    </source>
</evidence>
<feature type="binding site" evidence="20">
    <location>
        <position position="278"/>
    </location>
    <ligand>
        <name>Mg(2+)</name>
        <dbReference type="ChEBI" id="CHEBI:18420"/>
        <label>1</label>
    </ligand>
</feature>
<sequence length="321" mass="34166">MTAAYANLVSTLDPKAFGRVAVLFGGKSAEREVSLKSGNAVLQALQSAGVDAFGIDVGDDFLQRLLSEKIDRAFIILHGRGGEDGSMQGLLECLGIPYTGSGILASALAMDKLRTKQVWHSLGIPTPRHAVLASEADCICAATELGFPLIVKPAHEGSSIGMAKVNSLPELTAAWKDASSYDSQVLVEQWITGPEFTIATLRDQVLPPIALGTPHTFYDYDAKYIANDTQYRVPCGLDAAKEKELMDLTAKACEALGIAGWGRADVMQDADGQFWFLEVNTAPGMTDHSLVPMAARAAGLDFQQLVLSILAASVGNQEPRG</sequence>
<dbReference type="NCBIfam" id="NF002378">
    <property type="entry name" value="PRK01372.1"/>
    <property type="match status" value="1"/>
</dbReference>
<comment type="subcellular location">
    <subcellularLocation>
        <location evidence="3 18">Cytoplasm</location>
    </subcellularLocation>
</comment>
<comment type="cofactor">
    <cofactor evidence="20">
        <name>Mg(2+)</name>
        <dbReference type="ChEBI" id="CHEBI:18420"/>
    </cofactor>
    <cofactor evidence="20">
        <name>Mn(2+)</name>
        <dbReference type="ChEBI" id="CHEBI:29035"/>
    </cofactor>
    <text evidence="20">Binds 2 magnesium or manganese ions per subunit.</text>
</comment>
<feature type="active site" evidence="19">
    <location>
        <position position="30"/>
    </location>
</feature>
<feature type="binding site" evidence="20">
    <location>
        <position position="265"/>
    </location>
    <ligand>
        <name>Mg(2+)</name>
        <dbReference type="ChEBI" id="CHEBI:18420"/>
        <label>1</label>
    </ligand>
</feature>
<comment type="caution">
    <text evidence="23">The sequence shown here is derived from an EMBL/GenBank/DDBJ whole genome shotgun (WGS) entry which is preliminary data.</text>
</comment>
<dbReference type="Gene3D" id="3.30.470.20">
    <property type="entry name" value="ATP-grasp fold, B domain"/>
    <property type="match status" value="1"/>
</dbReference>
<evidence type="ECO:0000256" key="8">
    <source>
        <dbReference type="ARBA" id="ARBA00022723"/>
    </source>
</evidence>
<evidence type="ECO:0000256" key="21">
    <source>
        <dbReference type="PROSITE-ProRule" id="PRU00409"/>
    </source>
</evidence>
<dbReference type="NCBIfam" id="TIGR01205">
    <property type="entry name" value="D_ala_D_alaTIGR"/>
    <property type="match status" value="1"/>
</dbReference>
<keyword evidence="11 20" id="KW-0460">Magnesium</keyword>
<dbReference type="SUPFAM" id="SSF52440">
    <property type="entry name" value="PreATP-grasp domain"/>
    <property type="match status" value="1"/>
</dbReference>
<evidence type="ECO:0000256" key="1">
    <source>
        <dbReference type="ARBA" id="ARBA00001936"/>
    </source>
</evidence>
<evidence type="ECO:0000256" key="5">
    <source>
        <dbReference type="ARBA" id="ARBA00010871"/>
    </source>
</evidence>
<dbReference type="HAMAP" id="MF_00047">
    <property type="entry name" value="Dala_Dala_lig"/>
    <property type="match status" value="1"/>
</dbReference>
<evidence type="ECO:0000256" key="20">
    <source>
        <dbReference type="PIRSR" id="PIRSR039102-3"/>
    </source>
</evidence>
<dbReference type="AlphaFoldDB" id="A0A0B1Z561"/>
<evidence type="ECO:0000256" key="13">
    <source>
        <dbReference type="ARBA" id="ARBA00022984"/>
    </source>
</evidence>
<dbReference type="Gene3D" id="3.30.1490.20">
    <property type="entry name" value="ATP-grasp fold, A domain"/>
    <property type="match status" value="1"/>
</dbReference>
<dbReference type="GO" id="GO:0005524">
    <property type="term" value="F:ATP binding"/>
    <property type="evidence" value="ECO:0007669"/>
    <property type="project" value="UniProtKB-UniRule"/>
</dbReference>
<gene>
    <name evidence="18" type="primary">ddl</name>
    <name evidence="23" type="ORF">JZ00_12295</name>
</gene>
<evidence type="ECO:0000256" key="2">
    <source>
        <dbReference type="ARBA" id="ARBA00003921"/>
    </source>
</evidence>
<reference evidence="24" key="1">
    <citation type="submission" date="2015-03" db="EMBL/GenBank/DDBJ databases">
        <title>Pseudomonas frederiksbergensis hydrocarbon degrader.</title>
        <authorList>
            <person name="Brown L.M."/>
            <person name="Ruiz O.N."/>
            <person name="Mueller S."/>
            <person name="Gunasekera T.S."/>
        </authorList>
    </citation>
    <scope>NUCLEOTIDE SEQUENCE [LARGE SCALE GENOMIC DNA]</scope>
    <source>
        <strain evidence="24">SI8</strain>
    </source>
</reference>
<evidence type="ECO:0000256" key="10">
    <source>
        <dbReference type="ARBA" id="ARBA00022840"/>
    </source>
</evidence>
<dbReference type="FunFam" id="3.30.1490.20:FF:000007">
    <property type="entry name" value="D-alanine--D-alanine ligase"/>
    <property type="match status" value="1"/>
</dbReference>
<dbReference type="InterPro" id="IPR000291">
    <property type="entry name" value="D-Ala_lig_Van_CS"/>
</dbReference>
<dbReference type="InterPro" id="IPR011761">
    <property type="entry name" value="ATP-grasp"/>
</dbReference>
<dbReference type="PIRSF" id="PIRSF039102">
    <property type="entry name" value="Ddl/VanB"/>
    <property type="match status" value="1"/>
</dbReference>
<evidence type="ECO:0000256" key="19">
    <source>
        <dbReference type="PIRSR" id="PIRSR039102-1"/>
    </source>
</evidence>
<keyword evidence="13 18" id="KW-0573">Peptidoglycan synthesis</keyword>
<dbReference type="EC" id="6.3.2.4" evidence="18"/>
<keyword evidence="12 18" id="KW-0133">Cell shape</keyword>
<dbReference type="InterPro" id="IPR011095">
    <property type="entry name" value="Dala_Dala_lig_C"/>
</dbReference>
<dbReference type="SUPFAM" id="SSF56059">
    <property type="entry name" value="Glutathione synthetase ATP-binding domain-like"/>
    <property type="match status" value="1"/>
</dbReference>
<evidence type="ECO:0000256" key="16">
    <source>
        <dbReference type="ARBA" id="ARBA00047614"/>
    </source>
</evidence>
<feature type="binding site" evidence="20">
    <location>
        <position position="280"/>
    </location>
    <ligand>
        <name>Mg(2+)</name>
        <dbReference type="ChEBI" id="CHEBI:18420"/>
        <label>2</label>
    </ligand>
</feature>
<organism evidence="23 24">
    <name type="scientific">Pseudomonas frederiksbergensis</name>
    <dbReference type="NCBI Taxonomy" id="104087"/>
    <lineage>
        <taxon>Bacteria</taxon>
        <taxon>Pseudomonadati</taxon>
        <taxon>Pseudomonadota</taxon>
        <taxon>Gammaproteobacteria</taxon>
        <taxon>Pseudomonadales</taxon>
        <taxon>Pseudomonadaceae</taxon>
        <taxon>Pseudomonas</taxon>
    </lineage>
</organism>
<evidence type="ECO:0000259" key="22">
    <source>
        <dbReference type="PROSITE" id="PS50975"/>
    </source>
</evidence>
<evidence type="ECO:0000256" key="12">
    <source>
        <dbReference type="ARBA" id="ARBA00022960"/>
    </source>
</evidence>
<dbReference type="PANTHER" id="PTHR23132:SF23">
    <property type="entry name" value="D-ALANINE--D-ALANINE LIGASE B"/>
    <property type="match status" value="1"/>
</dbReference>
<evidence type="ECO:0000256" key="3">
    <source>
        <dbReference type="ARBA" id="ARBA00004496"/>
    </source>
</evidence>
<comment type="catalytic activity">
    <reaction evidence="16 18">
        <text>2 D-alanine + ATP = D-alanyl-D-alanine + ADP + phosphate + H(+)</text>
        <dbReference type="Rhea" id="RHEA:11224"/>
        <dbReference type="ChEBI" id="CHEBI:15378"/>
        <dbReference type="ChEBI" id="CHEBI:30616"/>
        <dbReference type="ChEBI" id="CHEBI:43474"/>
        <dbReference type="ChEBI" id="CHEBI:57416"/>
        <dbReference type="ChEBI" id="CHEBI:57822"/>
        <dbReference type="ChEBI" id="CHEBI:456216"/>
        <dbReference type="EC" id="6.3.2.4"/>
    </reaction>
</comment>
<proteinExistence type="inferred from homology"/>
<comment type="pathway">
    <text evidence="17">Glycan biosynthesis.</text>
</comment>
<dbReference type="Pfam" id="PF01820">
    <property type="entry name" value="Dala_Dala_lig_N"/>
    <property type="match status" value="2"/>
</dbReference>
<comment type="cofactor">
    <cofactor evidence="1">
        <name>Mn(2+)</name>
        <dbReference type="ChEBI" id="CHEBI:29035"/>
    </cofactor>
</comment>
<dbReference type="EMBL" id="JQGJ01000006">
    <property type="protein sequence ID" value="KHK64537.1"/>
    <property type="molecule type" value="Genomic_DNA"/>
</dbReference>
<evidence type="ECO:0000313" key="23">
    <source>
        <dbReference type="EMBL" id="KHK64537.1"/>
    </source>
</evidence>
<keyword evidence="14 20" id="KW-0464">Manganese</keyword>
<dbReference type="GO" id="GO:0008360">
    <property type="term" value="P:regulation of cell shape"/>
    <property type="evidence" value="ECO:0007669"/>
    <property type="project" value="UniProtKB-KW"/>
</dbReference>
<evidence type="ECO:0000256" key="11">
    <source>
        <dbReference type="ARBA" id="ARBA00022842"/>
    </source>
</evidence>
<keyword evidence="6 18" id="KW-0963">Cytoplasm</keyword>
<comment type="function">
    <text evidence="2 18">Cell wall formation.</text>
</comment>
<keyword evidence="15 18" id="KW-0961">Cell wall biogenesis/degradation</keyword>
<keyword evidence="9 21" id="KW-0547">Nucleotide-binding</keyword>
<dbReference type="FunFam" id="3.30.470.20:FF:000008">
    <property type="entry name" value="D-alanine--D-alanine ligase"/>
    <property type="match status" value="1"/>
</dbReference>
<dbReference type="InterPro" id="IPR005905">
    <property type="entry name" value="D_ala_D_ala"/>
</dbReference>
<dbReference type="Pfam" id="PF07478">
    <property type="entry name" value="Dala_Dala_lig_C"/>
    <property type="match status" value="1"/>
</dbReference>
<dbReference type="InterPro" id="IPR013815">
    <property type="entry name" value="ATP_grasp_subdomain_1"/>
</dbReference>
<evidence type="ECO:0000256" key="14">
    <source>
        <dbReference type="ARBA" id="ARBA00023211"/>
    </source>
</evidence>
<comment type="pathway">
    <text evidence="4 18">Cell wall biogenesis; peptidoglycan biosynthesis.</text>
</comment>
<protein>
    <recommendedName>
        <fullName evidence="18">D-alanine--D-alanine ligase</fullName>
        <ecNumber evidence="18">6.3.2.4</ecNumber>
    </recommendedName>
    <alternativeName>
        <fullName evidence="18">D-Ala-D-Ala ligase</fullName>
    </alternativeName>
    <alternativeName>
        <fullName evidence="18">D-alanylalanine synthetase</fullName>
    </alternativeName>
</protein>
<dbReference type="InterPro" id="IPR016185">
    <property type="entry name" value="PreATP-grasp_dom_sf"/>
</dbReference>
<dbReference type="PROSITE" id="PS50975">
    <property type="entry name" value="ATP_GRASP"/>
    <property type="match status" value="1"/>
</dbReference>
<feature type="active site" evidence="19">
    <location>
        <position position="158"/>
    </location>
</feature>
<evidence type="ECO:0000256" key="7">
    <source>
        <dbReference type="ARBA" id="ARBA00022598"/>
    </source>
</evidence>
<comment type="similarity">
    <text evidence="5 18">Belongs to the D-alanine--D-alanine ligase family.</text>
</comment>
<dbReference type="FunFam" id="3.40.50.20:FF:000013">
    <property type="entry name" value="D-alanine--D-alanine ligase"/>
    <property type="match status" value="1"/>
</dbReference>
<dbReference type="GO" id="GO:0046872">
    <property type="term" value="F:metal ion binding"/>
    <property type="evidence" value="ECO:0007669"/>
    <property type="project" value="UniProtKB-KW"/>
</dbReference>
<evidence type="ECO:0000256" key="4">
    <source>
        <dbReference type="ARBA" id="ARBA00004752"/>
    </source>
</evidence>
<dbReference type="GO" id="GO:0009252">
    <property type="term" value="P:peptidoglycan biosynthetic process"/>
    <property type="evidence" value="ECO:0007669"/>
    <property type="project" value="UniProtKB-UniRule"/>
</dbReference>
<evidence type="ECO:0000256" key="18">
    <source>
        <dbReference type="HAMAP-Rule" id="MF_00047"/>
    </source>
</evidence>
<keyword evidence="10 21" id="KW-0067">ATP-binding</keyword>
<evidence type="ECO:0000256" key="17">
    <source>
        <dbReference type="ARBA" id="ARBA00060592"/>
    </source>
</evidence>
<evidence type="ECO:0000256" key="9">
    <source>
        <dbReference type="ARBA" id="ARBA00022741"/>
    </source>
</evidence>
<name>A0A0B1Z561_9PSED</name>
<keyword evidence="8 20" id="KW-0479">Metal-binding</keyword>
<feature type="active site" evidence="19">
    <location>
        <position position="289"/>
    </location>
</feature>
<feature type="domain" description="ATP-grasp" evidence="22">
    <location>
        <begin position="116"/>
        <end position="311"/>
    </location>
</feature>
<feature type="binding site" evidence="20">
    <location>
        <position position="278"/>
    </location>
    <ligand>
        <name>Mg(2+)</name>
        <dbReference type="ChEBI" id="CHEBI:18420"/>
        <label>2</label>
    </ligand>
</feature>
<evidence type="ECO:0000313" key="24">
    <source>
        <dbReference type="Proteomes" id="UP000030949"/>
    </source>
</evidence>
<accession>A0A0B1Z561</accession>
<dbReference type="GO" id="GO:0005829">
    <property type="term" value="C:cytosol"/>
    <property type="evidence" value="ECO:0007669"/>
    <property type="project" value="UniProtKB-ARBA"/>
</dbReference>
<dbReference type="GO" id="GO:0071555">
    <property type="term" value="P:cell wall organization"/>
    <property type="evidence" value="ECO:0007669"/>
    <property type="project" value="UniProtKB-KW"/>
</dbReference>
<dbReference type="Gene3D" id="3.40.50.20">
    <property type="match status" value="1"/>
</dbReference>
<dbReference type="RefSeq" id="WP_039591548.1">
    <property type="nucleotide sequence ID" value="NZ_CP142104.1"/>
</dbReference>